<evidence type="ECO:0000259" key="1">
    <source>
        <dbReference type="PROSITE" id="PS00028"/>
    </source>
</evidence>
<feature type="domain" description="C2H2-type" evidence="1">
    <location>
        <begin position="30"/>
        <end position="54"/>
    </location>
</feature>
<dbReference type="PROSITE" id="PS00028">
    <property type="entry name" value="ZINC_FINGER_C2H2_1"/>
    <property type="match status" value="1"/>
</dbReference>
<gene>
    <name evidence="2" type="ORF">PR048_024631</name>
</gene>
<evidence type="ECO:0000313" key="3">
    <source>
        <dbReference type="Proteomes" id="UP001159363"/>
    </source>
</evidence>
<keyword evidence="3" id="KW-1185">Reference proteome</keyword>
<accession>A0ABQ9GP44</accession>
<evidence type="ECO:0000313" key="2">
    <source>
        <dbReference type="EMBL" id="KAJ8873796.1"/>
    </source>
</evidence>
<dbReference type="Proteomes" id="UP001159363">
    <property type="component" value="Chromosome 9"/>
</dbReference>
<reference evidence="2 3" key="1">
    <citation type="submission" date="2023-02" db="EMBL/GenBank/DDBJ databases">
        <title>LHISI_Scaffold_Assembly.</title>
        <authorList>
            <person name="Stuart O.P."/>
            <person name="Cleave R."/>
            <person name="Magrath M.J.L."/>
            <person name="Mikheyev A.S."/>
        </authorList>
    </citation>
    <scope>NUCLEOTIDE SEQUENCE [LARGE SCALE GENOMIC DNA]</scope>
    <source>
        <strain evidence="2">Daus_M_001</strain>
        <tissue evidence="2">Leg muscle</tissue>
    </source>
</reference>
<name>A0ABQ9GP44_9NEOP</name>
<sequence length="98" mass="11151">MPKNAVSAGQRTEEFRSEGLYGSDAFTLMCNHCSCKVSYERRDTVLKHVKGEKHTSIAESINSAKRKKADIEHLELRTEVFSKANIHLEKLENTDIQN</sequence>
<proteinExistence type="predicted"/>
<dbReference type="InterPro" id="IPR013087">
    <property type="entry name" value="Znf_C2H2_type"/>
</dbReference>
<organism evidence="2 3">
    <name type="scientific">Dryococelus australis</name>
    <dbReference type="NCBI Taxonomy" id="614101"/>
    <lineage>
        <taxon>Eukaryota</taxon>
        <taxon>Metazoa</taxon>
        <taxon>Ecdysozoa</taxon>
        <taxon>Arthropoda</taxon>
        <taxon>Hexapoda</taxon>
        <taxon>Insecta</taxon>
        <taxon>Pterygota</taxon>
        <taxon>Neoptera</taxon>
        <taxon>Polyneoptera</taxon>
        <taxon>Phasmatodea</taxon>
        <taxon>Verophasmatodea</taxon>
        <taxon>Anareolatae</taxon>
        <taxon>Phasmatidae</taxon>
        <taxon>Eurycanthinae</taxon>
        <taxon>Dryococelus</taxon>
    </lineage>
</organism>
<comment type="caution">
    <text evidence="2">The sequence shown here is derived from an EMBL/GenBank/DDBJ whole genome shotgun (WGS) entry which is preliminary data.</text>
</comment>
<protein>
    <recommendedName>
        <fullName evidence="1">C2H2-type domain-containing protein</fullName>
    </recommendedName>
</protein>
<dbReference type="EMBL" id="JARBHB010000010">
    <property type="protein sequence ID" value="KAJ8873796.1"/>
    <property type="molecule type" value="Genomic_DNA"/>
</dbReference>